<dbReference type="EMBL" id="ML994614">
    <property type="protein sequence ID" value="KAF2193272.1"/>
    <property type="molecule type" value="Genomic_DNA"/>
</dbReference>
<dbReference type="InterPro" id="IPR005152">
    <property type="entry name" value="Lipase_secreted"/>
</dbReference>
<dbReference type="GO" id="GO:0016042">
    <property type="term" value="P:lipid catabolic process"/>
    <property type="evidence" value="ECO:0007669"/>
    <property type="project" value="InterPro"/>
</dbReference>
<keyword evidence="3" id="KW-1185">Reference proteome</keyword>
<sequence length="258" mass="28222">MLGIKRTVQCVTLPVLSGPVPPSSDPFYTVPPNFHSVPEDILRLRLYSILLQPFNGIPASSSDISEALGNGWYVNVPDHEDLLASFRAGVQSGHATLDSIRALLSSNLHPGHNRDTKHTMWGYSGDSLANAITDTTLGGLISNLTNIFNNITASPYAGLIPSALLGITTQFAEAHEYLLRGLEDPIIKKVVYSQGYQGHNGVLQMPIFMYKAIHNELSAIKDTNTLVERYCGIGVEIWYHRNEVGRHITEITIGRGSS</sequence>
<organism evidence="2 3">
    <name type="scientific">Zopfia rhizophila CBS 207.26</name>
    <dbReference type="NCBI Taxonomy" id="1314779"/>
    <lineage>
        <taxon>Eukaryota</taxon>
        <taxon>Fungi</taxon>
        <taxon>Dikarya</taxon>
        <taxon>Ascomycota</taxon>
        <taxon>Pezizomycotina</taxon>
        <taxon>Dothideomycetes</taxon>
        <taxon>Dothideomycetes incertae sedis</taxon>
        <taxon>Zopfiaceae</taxon>
        <taxon>Zopfia</taxon>
    </lineage>
</organism>
<dbReference type="OrthoDB" id="2373480at2759"/>
<dbReference type="Gene3D" id="3.40.50.1820">
    <property type="entry name" value="alpha/beta hydrolase"/>
    <property type="match status" value="1"/>
</dbReference>
<dbReference type="PANTHER" id="PTHR34853">
    <property type="match status" value="1"/>
</dbReference>
<dbReference type="Pfam" id="PF03583">
    <property type="entry name" value="LIP"/>
    <property type="match status" value="2"/>
</dbReference>
<proteinExistence type="predicted"/>
<protein>
    <submittedName>
        <fullName evidence="2">Uncharacterized protein</fullName>
    </submittedName>
</protein>
<dbReference type="GO" id="GO:0004806">
    <property type="term" value="F:triacylglycerol lipase activity"/>
    <property type="evidence" value="ECO:0007669"/>
    <property type="project" value="InterPro"/>
</dbReference>
<dbReference type="InterPro" id="IPR029058">
    <property type="entry name" value="AB_hydrolase_fold"/>
</dbReference>
<dbReference type="PANTHER" id="PTHR34853:SF5">
    <property type="entry name" value="LIP-DOMAIN-CONTAINING PROTEIN-RELATED"/>
    <property type="match status" value="1"/>
</dbReference>
<dbReference type="Proteomes" id="UP000800200">
    <property type="component" value="Unassembled WGS sequence"/>
</dbReference>
<name>A0A6A6EQK9_9PEZI</name>
<reference evidence="2" key="1">
    <citation type="journal article" date="2020" name="Stud. Mycol.">
        <title>101 Dothideomycetes genomes: a test case for predicting lifestyles and emergence of pathogens.</title>
        <authorList>
            <person name="Haridas S."/>
            <person name="Albert R."/>
            <person name="Binder M."/>
            <person name="Bloem J."/>
            <person name="Labutti K."/>
            <person name="Salamov A."/>
            <person name="Andreopoulos B."/>
            <person name="Baker S."/>
            <person name="Barry K."/>
            <person name="Bills G."/>
            <person name="Bluhm B."/>
            <person name="Cannon C."/>
            <person name="Castanera R."/>
            <person name="Culley D."/>
            <person name="Daum C."/>
            <person name="Ezra D."/>
            <person name="Gonzalez J."/>
            <person name="Henrissat B."/>
            <person name="Kuo A."/>
            <person name="Liang C."/>
            <person name="Lipzen A."/>
            <person name="Lutzoni F."/>
            <person name="Magnuson J."/>
            <person name="Mondo S."/>
            <person name="Nolan M."/>
            <person name="Ohm R."/>
            <person name="Pangilinan J."/>
            <person name="Park H.-J."/>
            <person name="Ramirez L."/>
            <person name="Alfaro M."/>
            <person name="Sun H."/>
            <person name="Tritt A."/>
            <person name="Yoshinaga Y."/>
            <person name="Zwiers L.-H."/>
            <person name="Turgeon B."/>
            <person name="Goodwin S."/>
            <person name="Spatafora J."/>
            <person name="Crous P."/>
            <person name="Grigoriev I."/>
        </authorList>
    </citation>
    <scope>NUCLEOTIDE SEQUENCE</scope>
    <source>
        <strain evidence="2">CBS 207.26</strain>
    </source>
</reference>
<dbReference type="AlphaFoldDB" id="A0A6A6EQK9"/>
<evidence type="ECO:0000256" key="1">
    <source>
        <dbReference type="ARBA" id="ARBA00022801"/>
    </source>
</evidence>
<evidence type="ECO:0000313" key="3">
    <source>
        <dbReference type="Proteomes" id="UP000800200"/>
    </source>
</evidence>
<keyword evidence="1" id="KW-0378">Hydrolase</keyword>
<gene>
    <name evidence="2" type="ORF">K469DRAFT_735214</name>
</gene>
<evidence type="ECO:0000313" key="2">
    <source>
        <dbReference type="EMBL" id="KAF2193272.1"/>
    </source>
</evidence>
<accession>A0A6A6EQK9</accession>